<dbReference type="PANTHER" id="PTHR34512">
    <property type="entry name" value="CELL SURFACE PROTEIN"/>
    <property type="match status" value="1"/>
</dbReference>
<feature type="domain" description="Pyrrolo-quinoline quinone repeat" evidence="5">
    <location>
        <begin position="84"/>
        <end position="315"/>
    </location>
</feature>
<keyword evidence="2 4" id="KW-0472">Membrane</keyword>
<dbReference type="Pfam" id="PF13360">
    <property type="entry name" value="PQQ_2"/>
    <property type="match status" value="1"/>
</dbReference>
<dbReference type="InterPro" id="IPR011047">
    <property type="entry name" value="Quinoprotein_ADH-like_sf"/>
</dbReference>
<keyword evidence="3 4" id="KW-0998">Cell outer membrane</keyword>
<sequence>MTMQGIFRQAAVAGLVVISSLVLGGCSLFETPVNTRPPAPLAPIKSSLAVKQVWSASLGSGNRGYLLRLQPWVSGGVLYAADQAGKLYAFKAASGDHLWSVKIGQHLTAGVSGGEGMLFLGTQNGNVVAVSIKTHGVIWRTQLGSEVMAISKPAQGEVVIHTNAGKVIALDVSTGNIIWNQGIESPNLILRGKTAPVISGNTVVTGFSTGQIAAFSLSDGTPLWQLTVAEPRGASELQRMVDVSGRIDVIDGVVFAASYHGRVVAATLGKGQLLWSHPMSSYVGLAVGTHAVYVTDSHSAIWALDLATGASLWKQSALRFREATVPVIDGDYLVVGDYQGYLHWLSLQNGAFVARKHLTDSPIDAPPVVVGHDLYVQAADGTLAMYRIGK</sequence>
<proteinExistence type="inferred from homology"/>
<dbReference type="SMART" id="SM00564">
    <property type="entry name" value="PQQ"/>
    <property type="match status" value="7"/>
</dbReference>
<dbReference type="Gene3D" id="2.130.10.10">
    <property type="entry name" value="YVTN repeat-like/Quinoprotein amine dehydrogenase"/>
    <property type="match status" value="1"/>
</dbReference>
<evidence type="ECO:0000313" key="6">
    <source>
        <dbReference type="EMBL" id="AOU98213.1"/>
    </source>
</evidence>
<evidence type="ECO:0000313" key="7">
    <source>
        <dbReference type="Proteomes" id="UP000095401"/>
    </source>
</evidence>
<reference evidence="7" key="1">
    <citation type="submission" date="2016-09" db="EMBL/GenBank/DDBJ databases">
        <title>Acidihalobacter prosperus F5.</title>
        <authorList>
            <person name="Khaleque H.N."/>
            <person name="Ramsay J.P."/>
            <person name="Kaksonen A.H."/>
            <person name="Boxall N.J."/>
            <person name="Watkin E.L.J."/>
        </authorList>
    </citation>
    <scope>NUCLEOTIDE SEQUENCE [LARGE SCALE GENOMIC DNA]</scope>
    <source>
        <strain evidence="7">F5</strain>
    </source>
</reference>
<evidence type="ECO:0000256" key="2">
    <source>
        <dbReference type="ARBA" id="ARBA00023136"/>
    </source>
</evidence>
<dbReference type="GO" id="GO:0051205">
    <property type="term" value="P:protein insertion into membrane"/>
    <property type="evidence" value="ECO:0007669"/>
    <property type="project" value="UniProtKB-UniRule"/>
</dbReference>
<comment type="function">
    <text evidence="4">Part of the outer membrane protein assembly complex, which is involved in assembly and insertion of beta-barrel proteins into the outer membrane.</text>
</comment>
<evidence type="ECO:0000259" key="5">
    <source>
        <dbReference type="Pfam" id="PF13360"/>
    </source>
</evidence>
<dbReference type="EMBL" id="CP017415">
    <property type="protein sequence ID" value="AOU98213.1"/>
    <property type="molecule type" value="Genomic_DNA"/>
</dbReference>
<dbReference type="AlphaFoldDB" id="A0A1D8IP07"/>
<dbReference type="GO" id="GO:0009279">
    <property type="term" value="C:cell outer membrane"/>
    <property type="evidence" value="ECO:0007669"/>
    <property type="project" value="UniProtKB-SubCell"/>
</dbReference>
<accession>A0A1D8IP07</accession>
<dbReference type="InterPro" id="IPR018391">
    <property type="entry name" value="PQQ_b-propeller_rpt"/>
</dbReference>
<dbReference type="PANTHER" id="PTHR34512:SF30">
    <property type="entry name" value="OUTER MEMBRANE PROTEIN ASSEMBLY FACTOR BAMB"/>
    <property type="match status" value="1"/>
</dbReference>
<dbReference type="KEGG" id="aprs:BI364_09820"/>
<comment type="similarity">
    <text evidence="4">Belongs to the BamB family.</text>
</comment>
<protein>
    <recommendedName>
        <fullName evidence="4">Outer membrane protein assembly factor BamB</fullName>
    </recommendedName>
</protein>
<evidence type="ECO:0000256" key="1">
    <source>
        <dbReference type="ARBA" id="ARBA00022729"/>
    </source>
</evidence>
<dbReference type="SUPFAM" id="SSF50998">
    <property type="entry name" value="Quinoprotein alcohol dehydrogenase-like"/>
    <property type="match status" value="1"/>
</dbReference>
<dbReference type="Proteomes" id="UP000095401">
    <property type="component" value="Chromosome"/>
</dbReference>
<evidence type="ECO:0000256" key="4">
    <source>
        <dbReference type="HAMAP-Rule" id="MF_00923"/>
    </source>
</evidence>
<dbReference type="InterPro" id="IPR002372">
    <property type="entry name" value="PQQ_rpt_dom"/>
</dbReference>
<name>A0A1D8IP07_9GAMM</name>
<evidence type="ECO:0000256" key="3">
    <source>
        <dbReference type="ARBA" id="ARBA00023237"/>
    </source>
</evidence>
<dbReference type="InterPro" id="IPR015943">
    <property type="entry name" value="WD40/YVTN_repeat-like_dom_sf"/>
</dbReference>
<dbReference type="NCBIfam" id="TIGR03300">
    <property type="entry name" value="assembly_YfgL"/>
    <property type="match status" value="1"/>
</dbReference>
<dbReference type="InterPro" id="IPR017687">
    <property type="entry name" value="BamB"/>
</dbReference>
<dbReference type="HAMAP" id="MF_00923">
    <property type="entry name" value="OM_assembly_BamB"/>
    <property type="match status" value="1"/>
</dbReference>
<keyword evidence="1 4" id="KW-0732">Signal</keyword>
<comment type="subunit">
    <text evidence="4">Part of the Bam complex.</text>
</comment>
<organism evidence="6 7">
    <name type="scientific">Acidihalobacter yilgarnensis</name>
    <dbReference type="NCBI Taxonomy" id="2819280"/>
    <lineage>
        <taxon>Bacteria</taxon>
        <taxon>Pseudomonadati</taxon>
        <taxon>Pseudomonadota</taxon>
        <taxon>Gammaproteobacteria</taxon>
        <taxon>Chromatiales</taxon>
        <taxon>Ectothiorhodospiraceae</taxon>
        <taxon>Acidihalobacter</taxon>
    </lineage>
</organism>
<dbReference type="GO" id="GO:0043165">
    <property type="term" value="P:Gram-negative-bacterium-type cell outer membrane assembly"/>
    <property type="evidence" value="ECO:0007669"/>
    <property type="project" value="UniProtKB-UniRule"/>
</dbReference>
<comment type="subcellular location">
    <subcellularLocation>
        <location evidence="4">Cell outer membrane</location>
    </subcellularLocation>
</comment>
<gene>
    <name evidence="4" type="primary">bamB</name>
    <name evidence="6" type="ORF">BI364_09820</name>
</gene>
<keyword evidence="7" id="KW-1185">Reference proteome</keyword>